<evidence type="ECO:0000313" key="2">
    <source>
        <dbReference type="Proteomes" id="UP001055072"/>
    </source>
</evidence>
<keyword evidence="2" id="KW-1185">Reference proteome</keyword>
<sequence>MRFSFGLSLLATASIALASNVLELTPDNWSEHIGQGKPALVEFFAPWCGHCKNLAPKYEELADAFSHAKDKVVIAKVDADGAGKPLGQKYEVKGYPTLKWFNGAGEEQDKYEGKREVEDLAKFVTESSGVKSKIKPPPAPAFKVLDTHTFDEVALDPSKDVIVTFTAPWCGHCKNLKPTYEKVAIDFANEPNCVVANVDADAAANRPLAEKYGVGSFPTIKFFGKNSKEEPEDYDEARTEEAFVSFLNSRCGTHRSAGGLLDDTAGRHPEFDSLASRFIVAASDGRSKLVEDAKLFARATGDKYQYYLKVMDKVVNGSEQWVEKEANRLASILKKRNISPQKLDEVKIKANILSSFKAVEEKAEEVKEKVEEVIGRASAEL</sequence>
<name>A0ACB8U720_9APHY</name>
<dbReference type="EMBL" id="MU274908">
    <property type="protein sequence ID" value="KAI0090087.1"/>
    <property type="molecule type" value="Genomic_DNA"/>
</dbReference>
<protein>
    <submittedName>
        <fullName evidence="1">Protein disulfide isomerase</fullName>
    </submittedName>
</protein>
<dbReference type="Proteomes" id="UP001055072">
    <property type="component" value="Unassembled WGS sequence"/>
</dbReference>
<comment type="caution">
    <text evidence="1">The sequence shown here is derived from an EMBL/GenBank/DDBJ whole genome shotgun (WGS) entry which is preliminary data.</text>
</comment>
<evidence type="ECO:0000313" key="1">
    <source>
        <dbReference type="EMBL" id="KAI0090087.1"/>
    </source>
</evidence>
<keyword evidence="1" id="KW-0413">Isomerase</keyword>
<proteinExistence type="predicted"/>
<gene>
    <name evidence="1" type="ORF">BDY19DRAFT_984498</name>
</gene>
<reference evidence="1" key="1">
    <citation type="journal article" date="2021" name="Environ. Microbiol.">
        <title>Gene family expansions and transcriptome signatures uncover fungal adaptations to wood decay.</title>
        <authorList>
            <person name="Hage H."/>
            <person name="Miyauchi S."/>
            <person name="Viragh M."/>
            <person name="Drula E."/>
            <person name="Min B."/>
            <person name="Chaduli D."/>
            <person name="Navarro D."/>
            <person name="Favel A."/>
            <person name="Norest M."/>
            <person name="Lesage-Meessen L."/>
            <person name="Balint B."/>
            <person name="Merenyi Z."/>
            <person name="de Eugenio L."/>
            <person name="Morin E."/>
            <person name="Martinez A.T."/>
            <person name="Baldrian P."/>
            <person name="Stursova M."/>
            <person name="Martinez M.J."/>
            <person name="Novotny C."/>
            <person name="Magnuson J.K."/>
            <person name="Spatafora J.W."/>
            <person name="Maurice S."/>
            <person name="Pangilinan J."/>
            <person name="Andreopoulos W."/>
            <person name="LaButti K."/>
            <person name="Hundley H."/>
            <person name="Na H."/>
            <person name="Kuo A."/>
            <person name="Barry K."/>
            <person name="Lipzen A."/>
            <person name="Henrissat B."/>
            <person name="Riley R."/>
            <person name="Ahrendt S."/>
            <person name="Nagy L.G."/>
            <person name="Grigoriev I.V."/>
            <person name="Martin F."/>
            <person name="Rosso M.N."/>
        </authorList>
    </citation>
    <scope>NUCLEOTIDE SEQUENCE</scope>
    <source>
        <strain evidence="1">CBS 384.51</strain>
    </source>
</reference>
<organism evidence="1 2">
    <name type="scientific">Irpex rosettiformis</name>
    <dbReference type="NCBI Taxonomy" id="378272"/>
    <lineage>
        <taxon>Eukaryota</taxon>
        <taxon>Fungi</taxon>
        <taxon>Dikarya</taxon>
        <taxon>Basidiomycota</taxon>
        <taxon>Agaricomycotina</taxon>
        <taxon>Agaricomycetes</taxon>
        <taxon>Polyporales</taxon>
        <taxon>Irpicaceae</taxon>
        <taxon>Irpex</taxon>
    </lineage>
</organism>
<accession>A0ACB8U720</accession>